<evidence type="ECO:0000313" key="3">
    <source>
        <dbReference type="Proteomes" id="UP000248161"/>
    </source>
</evidence>
<organism evidence="2 3">
    <name type="scientific">Candidatus Thalassarchaeum betae</name>
    <dbReference type="NCBI Taxonomy" id="2599289"/>
    <lineage>
        <taxon>Archaea</taxon>
        <taxon>Methanobacteriati</taxon>
        <taxon>Thermoplasmatota</taxon>
        <taxon>Candidatus Poseidoniia</taxon>
        <taxon>Candidatus Poseidoniales</taxon>
        <taxon>Candidatus Thalassarchaeaceae</taxon>
        <taxon>Candidatus Thalassarchaeum</taxon>
    </lineage>
</organism>
<reference evidence="2 3" key="1">
    <citation type="journal article" date="2015" name="Nat. Commun.">
        <title>Genomic and transcriptomic evidence for scavenging of diverse organic compounds by widespread deep-sea archaea.</title>
        <authorList>
            <person name="Li M."/>
            <person name="Baker B.J."/>
            <person name="Anantharaman K."/>
            <person name="Jain S."/>
            <person name="Breier J.A."/>
            <person name="Dick G.J."/>
        </authorList>
    </citation>
    <scope>NUCLEOTIDE SEQUENCE [LARGE SCALE GENOMIC DNA]</scope>
    <source>
        <strain evidence="2">Cayman_51_deep</strain>
    </source>
</reference>
<feature type="transmembrane region" description="Helical" evidence="1">
    <location>
        <begin position="20"/>
        <end position="40"/>
    </location>
</feature>
<evidence type="ECO:0008006" key="4">
    <source>
        <dbReference type="Google" id="ProtNLM"/>
    </source>
</evidence>
<evidence type="ECO:0000256" key="1">
    <source>
        <dbReference type="SAM" id="Phobius"/>
    </source>
</evidence>
<keyword evidence="1" id="KW-0472">Membrane</keyword>
<evidence type="ECO:0000313" key="2">
    <source>
        <dbReference type="EMBL" id="PXF22479.1"/>
    </source>
</evidence>
<keyword evidence="1" id="KW-0812">Transmembrane</keyword>
<proteinExistence type="predicted"/>
<feature type="transmembrane region" description="Helical" evidence="1">
    <location>
        <begin position="46"/>
        <end position="72"/>
    </location>
</feature>
<accession>A0A2V3HUH9</accession>
<name>A0A2V3HUH9_9ARCH</name>
<dbReference type="EMBL" id="PSPG01000001">
    <property type="protein sequence ID" value="PXF22479.1"/>
    <property type="molecule type" value="Genomic_DNA"/>
</dbReference>
<keyword evidence="1" id="KW-1133">Transmembrane helix</keyword>
<dbReference type="Proteomes" id="UP000248161">
    <property type="component" value="Unassembled WGS sequence"/>
</dbReference>
<comment type="caution">
    <text evidence="2">The sequence shown here is derived from an EMBL/GenBank/DDBJ whole genome shotgun (WGS) entry which is preliminary data.</text>
</comment>
<gene>
    <name evidence="2" type="ORF">CXX69_00660</name>
</gene>
<sequence>MPEIMMFECNIDARGKAYRLKLGIMGVVVGLVLAAVFYFAGIDWGVLRLIPMAIIGGGVFSIFEGLAGWCVVRALGFRTPL</sequence>
<dbReference type="AlphaFoldDB" id="A0A2V3HUH9"/>
<protein>
    <recommendedName>
        <fullName evidence="4">DUF2892 domain-containing protein</fullName>
    </recommendedName>
</protein>